<gene>
    <name evidence="1" type="ORF">KQI82_13310</name>
</gene>
<name>A0ABS6FC81_9FIRM</name>
<dbReference type="InterPro" id="IPR046074">
    <property type="entry name" value="DUF6092"/>
</dbReference>
<comment type="caution">
    <text evidence="1">The sequence shown here is derived from an EMBL/GenBank/DDBJ whole genome shotgun (WGS) entry which is preliminary data.</text>
</comment>
<dbReference type="EMBL" id="JAHLQN010000001">
    <property type="protein sequence ID" value="MBU5627884.1"/>
    <property type="molecule type" value="Genomic_DNA"/>
</dbReference>
<evidence type="ECO:0000313" key="2">
    <source>
        <dbReference type="Proteomes" id="UP000787672"/>
    </source>
</evidence>
<accession>A0ABS6FC81</accession>
<evidence type="ECO:0000313" key="1">
    <source>
        <dbReference type="EMBL" id="MBU5627884.1"/>
    </source>
</evidence>
<sequence>MNNAASFQQEPEGYVPIRLLDGVIGILEILALEDKEYELLMQRIYEAKAFAVDDTEKMIDLLNQLILENVRSRRARENR</sequence>
<protein>
    <submittedName>
        <fullName evidence="1">Uncharacterized protein</fullName>
    </submittedName>
</protein>
<keyword evidence="2" id="KW-1185">Reference proteome</keyword>
<reference evidence="1 2" key="1">
    <citation type="submission" date="2021-06" db="EMBL/GenBank/DDBJ databases">
        <authorList>
            <person name="Sun Q."/>
            <person name="Li D."/>
        </authorList>
    </citation>
    <scope>NUCLEOTIDE SEQUENCE [LARGE SCALE GENOMIC DNA]</scope>
    <source>
        <strain evidence="1 2">MSJ-2</strain>
    </source>
</reference>
<organism evidence="1 2">
    <name type="scientific">Dysosmobacter acutus</name>
    <dbReference type="NCBI Taxonomy" id="2841504"/>
    <lineage>
        <taxon>Bacteria</taxon>
        <taxon>Bacillati</taxon>
        <taxon>Bacillota</taxon>
        <taxon>Clostridia</taxon>
        <taxon>Eubacteriales</taxon>
        <taxon>Oscillospiraceae</taxon>
        <taxon>Dysosmobacter</taxon>
    </lineage>
</organism>
<dbReference type="Proteomes" id="UP000787672">
    <property type="component" value="Unassembled WGS sequence"/>
</dbReference>
<dbReference type="Pfam" id="PF19585">
    <property type="entry name" value="DUF6092"/>
    <property type="match status" value="1"/>
</dbReference>
<dbReference type="RefSeq" id="WP_216633204.1">
    <property type="nucleotide sequence ID" value="NZ_JAHLQN010000001.1"/>
</dbReference>
<proteinExistence type="predicted"/>